<accession>A0ABM8ILN9</accession>
<gene>
    <name evidence="12" type="ORF">T23_00470</name>
</gene>
<dbReference type="PANTHER" id="PTHR48078">
    <property type="entry name" value="THREONINE DEHYDRATASE, MITOCHONDRIAL-RELATED"/>
    <property type="match status" value="1"/>
</dbReference>
<protein>
    <recommendedName>
        <fullName evidence="7">L-threonine dehydratase catabolic TdcB</fullName>
        <ecNumber evidence="6">4.3.1.19</ecNumber>
    </recommendedName>
</protein>
<dbReference type="RefSeq" id="WP_161831775.1">
    <property type="nucleotide sequence ID" value="NZ_AP028127.1"/>
</dbReference>
<evidence type="ECO:0000256" key="8">
    <source>
        <dbReference type="ARBA" id="ARBA00022533"/>
    </source>
</evidence>
<evidence type="ECO:0000256" key="6">
    <source>
        <dbReference type="ARBA" id="ARBA00012096"/>
    </source>
</evidence>
<evidence type="ECO:0000256" key="1">
    <source>
        <dbReference type="ARBA" id="ARBA00001274"/>
    </source>
</evidence>
<evidence type="ECO:0000256" key="10">
    <source>
        <dbReference type="ARBA" id="ARBA00023239"/>
    </source>
</evidence>
<dbReference type="PANTHER" id="PTHR48078:SF6">
    <property type="entry name" value="L-THREONINE DEHYDRATASE CATABOLIC TDCB"/>
    <property type="match status" value="1"/>
</dbReference>
<dbReference type="SUPFAM" id="SSF53686">
    <property type="entry name" value="Tryptophan synthase beta subunit-like PLP-dependent enzymes"/>
    <property type="match status" value="1"/>
</dbReference>
<reference evidence="12" key="1">
    <citation type="journal article" date="2024" name="Int. J. Syst. Evol. Microbiol.">
        <title>Turicibacter faecis sp. nov., isolated from faeces of heart failure mouse model.</title>
        <authorList>
            <person name="Imamura Y."/>
            <person name="Motooka D."/>
            <person name="Nakajima Y."/>
            <person name="Ito S."/>
            <person name="Kitakaze M."/>
            <person name="Iida T."/>
            <person name="Nakamura S."/>
        </authorList>
    </citation>
    <scope>NUCLEOTIDE SEQUENCE</scope>
    <source>
        <strain evidence="12">TC023</strain>
    </source>
</reference>
<dbReference type="InterPro" id="IPR002912">
    <property type="entry name" value="ACT_dom"/>
</dbReference>
<comment type="cofactor">
    <cofactor evidence="2">
        <name>pyridoxal 5'-phosphate</name>
        <dbReference type="ChEBI" id="CHEBI:597326"/>
    </cofactor>
</comment>
<feature type="domain" description="ACT" evidence="11">
    <location>
        <begin position="329"/>
        <end position="404"/>
    </location>
</feature>
<evidence type="ECO:0000313" key="12">
    <source>
        <dbReference type="EMBL" id="BEH89945.1"/>
    </source>
</evidence>
<dbReference type="InterPro" id="IPR001926">
    <property type="entry name" value="TrpB-like_PALP"/>
</dbReference>
<dbReference type="Proteomes" id="UP001432099">
    <property type="component" value="Chromosome"/>
</dbReference>
<dbReference type="InterPro" id="IPR044561">
    <property type="entry name" value="ACT_ThrD-II-like"/>
</dbReference>
<name>A0ABM8ILN9_9FIRM</name>
<evidence type="ECO:0000313" key="13">
    <source>
        <dbReference type="Proteomes" id="UP001432099"/>
    </source>
</evidence>
<dbReference type="PROSITE" id="PS51671">
    <property type="entry name" value="ACT"/>
    <property type="match status" value="1"/>
</dbReference>
<keyword evidence="8" id="KW-0021">Allosteric enzyme</keyword>
<sequence>MENVTFQMVIEAARELKGIIKETDFCYAETLSGLTKGEIYLKLENLQQSGSFKIRGAYNKMVHLTEDEKKSGVVASSAGNHAQGVAISASKLGLKSTVVMPKNAPFAKISATRKYGAEVVLEGDVYDEAYQKALEIKEATGATFVHPFNDPYVIAGQGTIGLEMLKEQPDLDVVLVPIGGGGIAAGIALAVKTINPKIRVIGVQTENAPSMYESVRLGKIEKVNIHRTIADGIAVGRPGDLTFPLICRYVDEIVTVTETEISQAFLFLLENCNLVCEGAGAVPVAALLSGHLDVRGKKVGAVLSGGNIDINLIESIINHAMITTGRRTEIKVLLNHRAGELSLFLDTIAKEFGNVLVIHQNRHKEGLSMYQLEVSVVIETIDEEHKKRVIEKLLEANYEIEYTN</sequence>
<proteinExistence type="inferred from homology"/>
<evidence type="ECO:0000256" key="7">
    <source>
        <dbReference type="ARBA" id="ARBA00022248"/>
    </source>
</evidence>
<evidence type="ECO:0000256" key="2">
    <source>
        <dbReference type="ARBA" id="ARBA00001933"/>
    </source>
</evidence>
<organism evidence="12 13">
    <name type="scientific">Turicibacter faecis</name>
    <dbReference type="NCBI Taxonomy" id="2963365"/>
    <lineage>
        <taxon>Bacteria</taxon>
        <taxon>Bacillati</taxon>
        <taxon>Bacillota</taxon>
        <taxon>Erysipelotrichia</taxon>
        <taxon>Erysipelotrichales</taxon>
        <taxon>Turicibacteraceae</taxon>
        <taxon>Turicibacter</taxon>
    </lineage>
</organism>
<dbReference type="PROSITE" id="PS00165">
    <property type="entry name" value="DEHYDRATASE_SER_THR"/>
    <property type="match status" value="1"/>
</dbReference>
<dbReference type="InterPro" id="IPR005789">
    <property type="entry name" value="Thr_deHydtase_catblc"/>
</dbReference>
<dbReference type="InterPro" id="IPR000634">
    <property type="entry name" value="Ser/Thr_deHydtase_PyrdxlP-BS"/>
</dbReference>
<evidence type="ECO:0000256" key="5">
    <source>
        <dbReference type="ARBA" id="ARBA00011447"/>
    </source>
</evidence>
<comment type="pathway">
    <text evidence="3">Amino-acid degradation; L-threonine degradation via propanoate pathway; propanoate from L-threonine: step 1/4.</text>
</comment>
<comment type="similarity">
    <text evidence="4">Belongs to the serine/threonine dehydratase family.</text>
</comment>
<dbReference type="CDD" id="cd04886">
    <property type="entry name" value="ACT_ThrD-II-like"/>
    <property type="match status" value="1"/>
</dbReference>
<dbReference type="NCBIfam" id="TIGR01127">
    <property type="entry name" value="ilvA_1Cterm"/>
    <property type="match status" value="1"/>
</dbReference>
<dbReference type="EMBL" id="AP028127">
    <property type="protein sequence ID" value="BEH89945.1"/>
    <property type="molecule type" value="Genomic_DNA"/>
</dbReference>
<dbReference type="Gene3D" id="3.40.50.1100">
    <property type="match status" value="2"/>
</dbReference>
<evidence type="ECO:0000256" key="9">
    <source>
        <dbReference type="ARBA" id="ARBA00022898"/>
    </source>
</evidence>
<keyword evidence="10" id="KW-0456">Lyase</keyword>
<evidence type="ECO:0000256" key="3">
    <source>
        <dbReference type="ARBA" id="ARBA00004958"/>
    </source>
</evidence>
<dbReference type="InterPro" id="IPR036052">
    <property type="entry name" value="TrpB-like_PALP_sf"/>
</dbReference>
<comment type="subunit">
    <text evidence="5">In the native structure, TdcB is in a dimeric form, whereas in the TdcB-AMP complex, it exists in a tetrameric form (dimer of dimers).</text>
</comment>
<dbReference type="InterPro" id="IPR050147">
    <property type="entry name" value="Ser/Thr_Dehydratase"/>
</dbReference>
<evidence type="ECO:0000256" key="4">
    <source>
        <dbReference type="ARBA" id="ARBA00010869"/>
    </source>
</evidence>
<dbReference type="EC" id="4.3.1.19" evidence="6"/>
<dbReference type="Pfam" id="PF00291">
    <property type="entry name" value="PALP"/>
    <property type="match status" value="1"/>
</dbReference>
<comment type="catalytic activity">
    <reaction evidence="1">
        <text>L-threonine = 2-oxobutanoate + NH4(+)</text>
        <dbReference type="Rhea" id="RHEA:22108"/>
        <dbReference type="ChEBI" id="CHEBI:16763"/>
        <dbReference type="ChEBI" id="CHEBI:28938"/>
        <dbReference type="ChEBI" id="CHEBI:57926"/>
        <dbReference type="EC" id="4.3.1.19"/>
    </reaction>
</comment>
<dbReference type="CDD" id="cd01562">
    <property type="entry name" value="Thr-dehyd"/>
    <property type="match status" value="1"/>
</dbReference>
<keyword evidence="9" id="KW-0663">Pyridoxal phosphate</keyword>
<keyword evidence="13" id="KW-1185">Reference proteome</keyword>
<evidence type="ECO:0000259" key="11">
    <source>
        <dbReference type="PROSITE" id="PS51671"/>
    </source>
</evidence>